<reference evidence="2" key="1">
    <citation type="submission" date="2022-06" db="EMBL/GenBank/DDBJ databases">
        <authorList>
            <person name="Legendre M."/>
            <person name="Claverie J.-M."/>
            <person name="Alempic J.-M."/>
            <person name="Abergel C."/>
        </authorList>
    </citation>
    <scope>NUCLEOTIDE SEQUENCE</scope>
    <source>
        <strain evidence="2">Kuranda</strain>
    </source>
</reference>
<sequence length="955" mass="101762">MDRDDRCASDDATPKEATSDSHPIVWINLLGCGSARRPTIKVPAVRADLVAGSAYFAAMLDGPYRESTQTDAEPIAIEIPPLRDAVFVATTRRGRRRRGATPCPAERLCSLFVRILTEDGRPAEACDILLLWRALCFVGASPAVMETCARAVRDAVGLLRVVGDTDDLPDNAAPCTAPFARDHRVKRMRVDQHANATHIDADVSIPGDPQGLHATVTGSGTTTTRADAVVDDGSKGHDRDWCSATLPTTARAPADNVADDDDRAEERKQRAAPGTVIESADVAVSDAMPPIAVVAYLYALLGGSIAAPGGSDDDDDDGTVRDFVADALLPNPWARFALDWSCASRRRAAAYMRFGQQVIQDCRGTLCDALWCASADHSVRALIAMMRDWASALWPAERLGFVTTSVNAFEHRLAKVALPGATPALFASAVIKRFPVFGPVFFNGTAESALGVFNRLPQGVVLAGGCALYALCRASLIAPRHRFDAERPVDGGDEPVGAEPTNGMADDAERHVCRAAQRAVARCGSVPPGDMDLFIVGASDSARRKAMSSALCAIMEAVPDCRAAVGSSVITLWTPCSPDERLQLVFTNKTRAEAVPAGFDMTHLGVACSRDTGVVVSWGALHALITGATCATPGRVMEPYRASKAHDRGFTLVEVVSQEQQQQQQHCHENDTDLATGSGPRRTYDYVAYSDAKAILAAFAYGQVINDNYCADQPRTHHRRPIEHTAEPLGDARLNLMRVTFATGGRYGAVDRAPPTTVICPTICSVQAATVREARRVHTMRLTIRLPCSYGVVSPKAMTVVSLRRAEVDLVRRAAEAHASPWGLAVLHGWCGGEYGLTLDDACAAVLAGVAPVWWTSALIRSATDTRDGKVHAYTLCVHVAPESHLTDGVTGRRITLEEACAMGDAAVAATVIMGSVVCDQDDAGPFFTVATLVAGAFYPPGVPAILDALKSARA</sequence>
<evidence type="ECO:0000313" key="2">
    <source>
        <dbReference type="EMBL" id="WBR14197.1"/>
    </source>
</evidence>
<dbReference type="Proteomes" id="UP001185135">
    <property type="component" value="Segment"/>
</dbReference>
<feature type="compositionally biased region" description="Low complexity" evidence="1">
    <location>
        <begin position="215"/>
        <end position="224"/>
    </location>
</feature>
<feature type="region of interest" description="Disordered" evidence="1">
    <location>
        <begin position="204"/>
        <end position="272"/>
    </location>
</feature>
<name>A0AA95ECG9_9VIRU</name>
<proteinExistence type="predicted"/>
<organism evidence="2 3">
    <name type="scientific">Pandoravirus kuranda</name>
    <dbReference type="NCBI Taxonomy" id="3019033"/>
    <lineage>
        <taxon>Viruses</taxon>
        <taxon>Pandoravirus</taxon>
    </lineage>
</organism>
<dbReference type="EMBL" id="ON887157">
    <property type="protein sequence ID" value="WBR14197.1"/>
    <property type="molecule type" value="Genomic_DNA"/>
</dbReference>
<evidence type="ECO:0000313" key="3">
    <source>
        <dbReference type="Proteomes" id="UP001185135"/>
    </source>
</evidence>
<evidence type="ECO:0000256" key="1">
    <source>
        <dbReference type="SAM" id="MobiDB-lite"/>
    </source>
</evidence>
<gene>
    <name evidence="2" type="ORF">pkur_cds_22</name>
</gene>
<feature type="compositionally biased region" description="Basic and acidic residues" evidence="1">
    <location>
        <begin position="232"/>
        <end position="241"/>
    </location>
</feature>
<protein>
    <submittedName>
        <fullName evidence="2">Uncharacterized protein</fullName>
    </submittedName>
</protein>
<accession>A0AA95ECG9</accession>